<feature type="signal peptide" evidence="2">
    <location>
        <begin position="1"/>
        <end position="19"/>
    </location>
</feature>
<dbReference type="EMBL" id="GEGO01005166">
    <property type="protein sequence ID" value="JAR90238.1"/>
    <property type="molecule type" value="Transcribed_RNA"/>
</dbReference>
<evidence type="ECO:0000256" key="1">
    <source>
        <dbReference type="SAM" id="MobiDB-lite"/>
    </source>
</evidence>
<proteinExistence type="predicted"/>
<feature type="compositionally biased region" description="Low complexity" evidence="1">
    <location>
        <begin position="31"/>
        <end position="41"/>
    </location>
</feature>
<organism evidence="3">
    <name type="scientific">Ixodes ricinus</name>
    <name type="common">Common tick</name>
    <name type="synonym">Acarus ricinus</name>
    <dbReference type="NCBI Taxonomy" id="34613"/>
    <lineage>
        <taxon>Eukaryota</taxon>
        <taxon>Metazoa</taxon>
        <taxon>Ecdysozoa</taxon>
        <taxon>Arthropoda</taxon>
        <taxon>Chelicerata</taxon>
        <taxon>Arachnida</taxon>
        <taxon>Acari</taxon>
        <taxon>Parasitiformes</taxon>
        <taxon>Ixodida</taxon>
        <taxon>Ixodoidea</taxon>
        <taxon>Ixodidae</taxon>
        <taxon>Ixodinae</taxon>
        <taxon>Ixodes</taxon>
    </lineage>
</organism>
<accession>A0A147BHK0</accession>
<reference evidence="3" key="1">
    <citation type="journal article" date="2018" name="PLoS Negl. Trop. Dis.">
        <title>Sialome diversity of ticks revealed by RNAseq of single tick salivary glands.</title>
        <authorList>
            <person name="Perner J."/>
            <person name="Kropackova S."/>
            <person name="Kopacek P."/>
            <person name="Ribeiro J.M."/>
        </authorList>
    </citation>
    <scope>NUCLEOTIDE SEQUENCE</scope>
    <source>
        <strain evidence="3">Siblings of single egg batch collected in Ceske Budejovice</strain>
        <tissue evidence="3">Salivary glands</tissue>
    </source>
</reference>
<feature type="region of interest" description="Disordered" evidence="1">
    <location>
        <begin position="24"/>
        <end position="51"/>
    </location>
</feature>
<name>A0A147BHK0_IXORI</name>
<feature type="chain" id="PRO_5007542346" evidence="2">
    <location>
        <begin position="20"/>
        <end position="106"/>
    </location>
</feature>
<evidence type="ECO:0000313" key="3">
    <source>
        <dbReference type="EMBL" id="JAR90238.1"/>
    </source>
</evidence>
<keyword evidence="2" id="KW-0732">Signal</keyword>
<dbReference type="AlphaFoldDB" id="A0A147BHK0"/>
<evidence type="ECO:0000256" key="2">
    <source>
        <dbReference type="SAM" id="SignalP"/>
    </source>
</evidence>
<sequence>MKIFFLVVLVAVLFYVGGGVECPGGEHTKSCKNSNSRSKSCGEGTCDDPEPQPCEDCECSPDDDDDCQDKCVCNNGNVRQRTGECREPSDCPEGTPGFEYAQKKRK</sequence>
<protein>
    <submittedName>
        <fullName evidence="3">Putative salivary trypsin inhibitor-like protein</fullName>
    </submittedName>
</protein>